<dbReference type="Proteomes" id="UP001629244">
    <property type="component" value="Unassembled WGS sequence"/>
</dbReference>
<dbReference type="Pfam" id="PF00534">
    <property type="entry name" value="Glycos_transf_1"/>
    <property type="match status" value="1"/>
</dbReference>
<feature type="domain" description="Glycosyltransferase subfamily 4-like N-terminal" evidence="3">
    <location>
        <begin position="24"/>
        <end position="192"/>
    </location>
</feature>
<feature type="domain" description="Glycosyl transferase family 1" evidence="2">
    <location>
        <begin position="207"/>
        <end position="356"/>
    </location>
</feature>
<dbReference type="PANTHER" id="PTHR46401">
    <property type="entry name" value="GLYCOSYLTRANSFERASE WBBK-RELATED"/>
    <property type="match status" value="1"/>
</dbReference>
<dbReference type="CDD" id="cd03809">
    <property type="entry name" value="GT4_MtfB-like"/>
    <property type="match status" value="1"/>
</dbReference>
<dbReference type="InterPro" id="IPR001296">
    <property type="entry name" value="Glyco_trans_1"/>
</dbReference>
<reference evidence="4 5" key="1">
    <citation type="submission" date="2024-06" db="EMBL/GenBank/DDBJ databases">
        <authorList>
            <person name="Kaempfer P."/>
            <person name="Viver T."/>
        </authorList>
    </citation>
    <scope>NUCLEOTIDE SEQUENCE [LARGE SCALE GENOMIC DNA]</scope>
    <source>
        <strain evidence="4 5">ST-64</strain>
    </source>
</reference>
<accession>A0ABW8YMR9</accession>
<dbReference type="SUPFAM" id="SSF53756">
    <property type="entry name" value="UDP-Glycosyltransferase/glycogen phosphorylase"/>
    <property type="match status" value="1"/>
</dbReference>
<dbReference type="InterPro" id="IPR028098">
    <property type="entry name" value="Glyco_trans_4-like_N"/>
</dbReference>
<evidence type="ECO:0000256" key="1">
    <source>
        <dbReference type="ARBA" id="ARBA00022679"/>
    </source>
</evidence>
<keyword evidence="5" id="KW-1185">Reference proteome</keyword>
<evidence type="ECO:0000313" key="5">
    <source>
        <dbReference type="Proteomes" id="UP001629244"/>
    </source>
</evidence>
<name>A0ABW8YMR9_9SPHN</name>
<evidence type="ECO:0000313" key="4">
    <source>
        <dbReference type="EMBL" id="MFL9840408.1"/>
    </source>
</evidence>
<organism evidence="4 5">
    <name type="scientific">Sphingomonas plantiphila</name>
    <dbReference type="NCBI Taxonomy" id="3163295"/>
    <lineage>
        <taxon>Bacteria</taxon>
        <taxon>Pseudomonadati</taxon>
        <taxon>Pseudomonadota</taxon>
        <taxon>Alphaproteobacteria</taxon>
        <taxon>Sphingomonadales</taxon>
        <taxon>Sphingomonadaceae</taxon>
        <taxon>Sphingomonas</taxon>
    </lineage>
</organism>
<dbReference type="Pfam" id="PF13439">
    <property type="entry name" value="Glyco_transf_4"/>
    <property type="match status" value="1"/>
</dbReference>
<dbReference type="PANTHER" id="PTHR46401:SF2">
    <property type="entry name" value="GLYCOSYLTRANSFERASE WBBK-RELATED"/>
    <property type="match status" value="1"/>
</dbReference>
<dbReference type="RefSeq" id="WP_408077347.1">
    <property type="nucleotide sequence ID" value="NZ_JBELQC010000001.1"/>
</dbReference>
<comment type="caution">
    <text evidence="4">The sequence shown here is derived from an EMBL/GenBank/DDBJ whole genome shotgun (WGS) entry which is preliminary data.</text>
</comment>
<evidence type="ECO:0000259" key="2">
    <source>
        <dbReference type="Pfam" id="PF00534"/>
    </source>
</evidence>
<keyword evidence="1" id="KW-0808">Transferase</keyword>
<dbReference type="Gene3D" id="3.40.50.2000">
    <property type="entry name" value="Glycogen Phosphorylase B"/>
    <property type="match status" value="2"/>
</dbReference>
<proteinExistence type="predicted"/>
<evidence type="ECO:0000259" key="3">
    <source>
        <dbReference type="Pfam" id="PF13439"/>
    </source>
</evidence>
<protein>
    <submittedName>
        <fullName evidence="4">Glycosyltransferase family 1 protein</fullName>
    </submittedName>
</protein>
<dbReference type="EMBL" id="JBELQC010000001">
    <property type="protein sequence ID" value="MFL9840408.1"/>
    <property type="molecule type" value="Genomic_DNA"/>
</dbReference>
<sequence length="379" mass="41222">MLNDGRVRRIAVDARNIEWRDGTGIARYRAGLAAALSRLPVELRLLGDGTDADARPAWRDLSRSLRAHHPAISDRRGWHLPDLYRLAQRRFSLTGSLLELTLPEPPAIVHWSHPLPIHVRGAANIYTVHDLIPITAPHLTGMSRRRHVRLLRNLARAAAHFVTVSETVGHELRDHFGIADAQTSCCYQAVDPGQPGALPAGLTQGGYLLALGRVESRKNIERLLRAHRRAAVGLPLVIAGPDGHWASPSECARVHALLKAPDVMRLAWQHDATVAALVGGARAVLMPSLAEGFGLPVIEAMAMSVPTLAASTGAGAEIAGDAALQVDPNDVDAIADAIRRLTRDADLRTRLIRRGTARAELFSANCFTARLAALYERFW</sequence>
<gene>
    <name evidence="4" type="ORF">ABS767_05480</name>
</gene>